<dbReference type="GO" id="GO:0000976">
    <property type="term" value="F:transcription cis-regulatory region binding"/>
    <property type="evidence" value="ECO:0007669"/>
    <property type="project" value="TreeGrafter"/>
</dbReference>
<evidence type="ECO:0000256" key="5">
    <source>
        <dbReference type="PROSITE-ProRule" id="PRU00335"/>
    </source>
</evidence>
<gene>
    <name evidence="8" type="ORF">HNR10_003791</name>
</gene>
<protein>
    <submittedName>
        <fullName evidence="8">AcrR family transcriptional regulator</fullName>
    </submittedName>
</protein>
<evidence type="ECO:0000256" key="6">
    <source>
        <dbReference type="SAM" id="MobiDB-lite"/>
    </source>
</evidence>
<dbReference type="Gene3D" id="1.10.357.10">
    <property type="entry name" value="Tetracycline Repressor, domain 2"/>
    <property type="match status" value="1"/>
</dbReference>
<dbReference type="InterPro" id="IPR050109">
    <property type="entry name" value="HTH-type_TetR-like_transc_reg"/>
</dbReference>
<dbReference type="InterPro" id="IPR001647">
    <property type="entry name" value="HTH_TetR"/>
</dbReference>
<evidence type="ECO:0000313" key="9">
    <source>
        <dbReference type="Proteomes" id="UP000572051"/>
    </source>
</evidence>
<evidence type="ECO:0000256" key="4">
    <source>
        <dbReference type="ARBA" id="ARBA00023163"/>
    </source>
</evidence>
<dbReference type="EMBL" id="JACCFS010000001">
    <property type="protein sequence ID" value="NYJ35910.1"/>
    <property type="molecule type" value="Genomic_DNA"/>
</dbReference>
<keyword evidence="4" id="KW-0804">Transcription</keyword>
<dbReference type="GO" id="GO:0046677">
    <property type="term" value="P:response to antibiotic"/>
    <property type="evidence" value="ECO:0007669"/>
    <property type="project" value="InterPro"/>
</dbReference>
<dbReference type="Proteomes" id="UP000572051">
    <property type="component" value="Unassembled WGS sequence"/>
</dbReference>
<comment type="caution">
    <text evidence="8">The sequence shown here is derived from an EMBL/GenBank/DDBJ whole genome shotgun (WGS) entry which is preliminary data.</text>
</comment>
<organism evidence="8 9">
    <name type="scientific">Nocardiopsis aegyptia</name>
    <dbReference type="NCBI Taxonomy" id="220378"/>
    <lineage>
        <taxon>Bacteria</taxon>
        <taxon>Bacillati</taxon>
        <taxon>Actinomycetota</taxon>
        <taxon>Actinomycetes</taxon>
        <taxon>Streptosporangiales</taxon>
        <taxon>Nocardiopsidaceae</taxon>
        <taxon>Nocardiopsis</taxon>
    </lineage>
</organism>
<evidence type="ECO:0000259" key="7">
    <source>
        <dbReference type="PROSITE" id="PS50977"/>
    </source>
</evidence>
<dbReference type="SUPFAM" id="SSF46689">
    <property type="entry name" value="Homeodomain-like"/>
    <property type="match status" value="1"/>
</dbReference>
<keyword evidence="9" id="KW-1185">Reference proteome</keyword>
<reference evidence="8 9" key="1">
    <citation type="submission" date="2020-07" db="EMBL/GenBank/DDBJ databases">
        <title>Sequencing the genomes of 1000 actinobacteria strains.</title>
        <authorList>
            <person name="Klenk H.-P."/>
        </authorList>
    </citation>
    <scope>NUCLEOTIDE SEQUENCE [LARGE SCALE GENOMIC DNA]</scope>
    <source>
        <strain evidence="8 9">DSM 44442</strain>
    </source>
</reference>
<evidence type="ECO:0000256" key="2">
    <source>
        <dbReference type="ARBA" id="ARBA00023015"/>
    </source>
</evidence>
<dbReference type="PROSITE" id="PS50977">
    <property type="entry name" value="HTH_TETR_2"/>
    <property type="match status" value="1"/>
</dbReference>
<dbReference type="InterPro" id="IPR009057">
    <property type="entry name" value="Homeodomain-like_sf"/>
</dbReference>
<dbReference type="InterPro" id="IPR004111">
    <property type="entry name" value="Repressor_TetR_C"/>
</dbReference>
<feature type="DNA-binding region" description="H-T-H motif" evidence="5">
    <location>
        <begin position="34"/>
        <end position="53"/>
    </location>
</feature>
<accession>A0A7Z0JBW7</accession>
<dbReference type="AlphaFoldDB" id="A0A7Z0JBW7"/>
<evidence type="ECO:0000256" key="3">
    <source>
        <dbReference type="ARBA" id="ARBA00023125"/>
    </source>
</evidence>
<feature type="domain" description="HTH tetR-type" evidence="7">
    <location>
        <begin position="11"/>
        <end position="71"/>
    </location>
</feature>
<keyword evidence="1" id="KW-0678">Repressor</keyword>
<dbReference type="PANTHER" id="PTHR30055:SF151">
    <property type="entry name" value="TRANSCRIPTIONAL REGULATORY PROTEIN"/>
    <property type="match status" value="1"/>
</dbReference>
<dbReference type="InterPro" id="IPR036271">
    <property type="entry name" value="Tet_transcr_reg_TetR-rel_C_sf"/>
</dbReference>
<evidence type="ECO:0000256" key="1">
    <source>
        <dbReference type="ARBA" id="ARBA00022491"/>
    </source>
</evidence>
<dbReference type="PRINTS" id="PR00400">
    <property type="entry name" value="TETREPRESSOR"/>
</dbReference>
<dbReference type="RefSeq" id="WP_179825408.1">
    <property type="nucleotide sequence ID" value="NZ_JACCFS010000001.1"/>
</dbReference>
<dbReference type="SUPFAM" id="SSF48498">
    <property type="entry name" value="Tetracyclin repressor-like, C-terminal domain"/>
    <property type="match status" value="1"/>
</dbReference>
<proteinExistence type="predicted"/>
<name>A0A7Z0JBW7_9ACTN</name>
<dbReference type="InterPro" id="IPR003012">
    <property type="entry name" value="Tet_transcr_reg_TetR"/>
</dbReference>
<dbReference type="Pfam" id="PF02909">
    <property type="entry name" value="TetR_C_1"/>
    <property type="match status" value="1"/>
</dbReference>
<evidence type="ECO:0000313" key="8">
    <source>
        <dbReference type="EMBL" id="NYJ35910.1"/>
    </source>
</evidence>
<sequence length="220" mass="23677">MSDATPSARPPLSRDSVLRAALAIVDREGPEKLTMRRLGAELGVDPMAVYRHVPNKSALFDGITEVVWRSVDVDGIDVAGTWREELVGVMCSLRDALRAHPRAVVILGTRPVAGPELFALLERMLGRLAAAGMPPNAATAELLNILVTYTTGHVLAEAGEPVGGETDQPSDPGLNPSTHPHLAAVLADGWEHDPDRAYERGLRAFVDGWRHAPDPGERPR</sequence>
<dbReference type="PANTHER" id="PTHR30055">
    <property type="entry name" value="HTH-TYPE TRANSCRIPTIONAL REGULATOR RUTR"/>
    <property type="match status" value="1"/>
</dbReference>
<feature type="region of interest" description="Disordered" evidence="6">
    <location>
        <begin position="159"/>
        <end position="181"/>
    </location>
</feature>
<dbReference type="GO" id="GO:0003700">
    <property type="term" value="F:DNA-binding transcription factor activity"/>
    <property type="evidence" value="ECO:0007669"/>
    <property type="project" value="TreeGrafter"/>
</dbReference>
<keyword evidence="3 5" id="KW-0238">DNA-binding</keyword>
<keyword evidence="2" id="KW-0805">Transcription regulation</keyword>
<dbReference type="GO" id="GO:0045892">
    <property type="term" value="P:negative regulation of DNA-templated transcription"/>
    <property type="evidence" value="ECO:0007669"/>
    <property type="project" value="InterPro"/>
</dbReference>
<dbReference type="Pfam" id="PF00440">
    <property type="entry name" value="TetR_N"/>
    <property type="match status" value="1"/>
</dbReference>